<sequence length="300" mass="35946">MIEFLHQVLSLIRRERQRERKEKQLQHCSTDHETSPLEPLLVDLMKHSTKTYDSFQDELEDYIKVQKARGLEPKTCFRKMREDYLETCGYKEEVDSRPRYRMFDQRFPSETIQNYQRSCTVSQAVGNRLPQWLPAHDRRLRLDSQRYCHSTRDHFSEKPVPLNHRQQEYNCGTSRVESGVYKHLFSENSPSAQASHKQTHEKCKRHPEEGREKPKEEEPKHKRGKGCEETDLDKHQSVQRDRTEMATVGVSTKKLKNRKEKRSRDITSKKEERKRKKQKKEEGEERTEEEMLWDQSILGF</sequence>
<evidence type="ECO:0000313" key="4">
    <source>
        <dbReference type="Proteomes" id="UP001652624"/>
    </source>
</evidence>
<dbReference type="RefSeq" id="XP_060043347.1">
    <property type="nucleotide sequence ID" value="XM_060187364.1"/>
</dbReference>
<name>A0ABM3X3G0_ERIEU</name>
<feature type="compositionally biased region" description="Basic and acidic residues" evidence="3">
    <location>
        <begin position="198"/>
        <end position="244"/>
    </location>
</feature>
<keyword evidence="4" id="KW-1185">Reference proteome</keyword>
<evidence type="ECO:0000313" key="6">
    <source>
        <dbReference type="RefSeq" id="XP_060043347.1"/>
    </source>
</evidence>
<gene>
    <name evidence="5 6 7" type="primary">KRCC1</name>
</gene>
<evidence type="ECO:0000256" key="1">
    <source>
        <dbReference type="ARBA" id="ARBA00023054"/>
    </source>
</evidence>
<evidence type="ECO:0000313" key="7">
    <source>
        <dbReference type="RefSeq" id="XP_060043348.1"/>
    </source>
</evidence>
<organism evidence="4 7">
    <name type="scientific">Erinaceus europaeus</name>
    <name type="common">Western European hedgehog</name>
    <dbReference type="NCBI Taxonomy" id="9365"/>
    <lineage>
        <taxon>Eukaryota</taxon>
        <taxon>Metazoa</taxon>
        <taxon>Chordata</taxon>
        <taxon>Craniata</taxon>
        <taxon>Vertebrata</taxon>
        <taxon>Euteleostomi</taxon>
        <taxon>Mammalia</taxon>
        <taxon>Eutheria</taxon>
        <taxon>Laurasiatheria</taxon>
        <taxon>Eulipotyphla</taxon>
        <taxon>Erinaceidae</taxon>
        <taxon>Erinaceinae</taxon>
        <taxon>Erinaceus</taxon>
    </lineage>
</organism>
<feature type="compositionally biased region" description="Basic and acidic residues" evidence="3">
    <location>
        <begin position="262"/>
        <end position="271"/>
    </location>
</feature>
<dbReference type="PANTHER" id="PTHR46742">
    <property type="entry name" value="LYSINE-RICH COILED-COIL PROTEIN 1"/>
    <property type="match status" value="1"/>
</dbReference>
<evidence type="ECO:0000256" key="3">
    <source>
        <dbReference type="SAM" id="MobiDB-lite"/>
    </source>
</evidence>
<protein>
    <recommendedName>
        <fullName evidence="2">Lysine-rich coiled-coil protein 1</fullName>
    </recommendedName>
</protein>
<dbReference type="RefSeq" id="XP_060043348.1">
    <property type="nucleotide sequence ID" value="XM_060187365.1"/>
</dbReference>
<evidence type="ECO:0000313" key="5">
    <source>
        <dbReference type="RefSeq" id="XP_060043346.1"/>
    </source>
</evidence>
<dbReference type="Proteomes" id="UP001652624">
    <property type="component" value="Chromosome 3"/>
</dbReference>
<dbReference type="RefSeq" id="XP_060043346.1">
    <property type="nucleotide sequence ID" value="XM_060187363.1"/>
</dbReference>
<keyword evidence="1" id="KW-0175">Coiled coil</keyword>
<proteinExistence type="predicted"/>
<dbReference type="PANTHER" id="PTHR46742:SF3">
    <property type="entry name" value="LYSINE-RICH COILED-COIL PROTEIN 1"/>
    <property type="match status" value="1"/>
</dbReference>
<evidence type="ECO:0000256" key="2">
    <source>
        <dbReference type="ARBA" id="ARBA00040329"/>
    </source>
</evidence>
<feature type="region of interest" description="Disordered" evidence="3">
    <location>
        <begin position="189"/>
        <end position="300"/>
    </location>
</feature>
<accession>A0ABM3X3G0</accession>
<dbReference type="GeneID" id="103123246"/>
<reference evidence="5 6" key="1">
    <citation type="submission" date="2025-05" db="UniProtKB">
        <authorList>
            <consortium name="RefSeq"/>
        </authorList>
    </citation>
    <scope>IDENTIFICATION</scope>
</reference>